<dbReference type="AlphaFoldDB" id="A0A0P1MUG5"/>
<proteinExistence type="predicted"/>
<gene>
    <name evidence="2" type="ORF">JGI23_00669</name>
</gene>
<dbReference type="Pfam" id="PF13181">
    <property type="entry name" value="TPR_8"/>
    <property type="match status" value="1"/>
</dbReference>
<feature type="repeat" description="TPR" evidence="1">
    <location>
        <begin position="556"/>
        <end position="589"/>
    </location>
</feature>
<feature type="repeat" description="TPR" evidence="1">
    <location>
        <begin position="93"/>
        <end position="126"/>
    </location>
</feature>
<organism evidence="2 3">
    <name type="scientific">Candidatus Chryseopegocella kryptomonas</name>
    <dbReference type="NCBI Taxonomy" id="1633643"/>
    <lineage>
        <taxon>Bacteria</taxon>
        <taxon>Pseudomonadati</taxon>
        <taxon>Candidatus Kryptoniota</taxon>
        <taxon>Candidatus Chryseopegocella</taxon>
    </lineage>
</organism>
<dbReference type="PANTHER" id="PTHR23082">
    <property type="entry name" value="TRANSCRIPTION INITIATION FACTOR IIIC TFIIIC , POLYPEPTIDE 3-RELATED"/>
    <property type="match status" value="1"/>
</dbReference>
<dbReference type="PROSITE" id="PS50005">
    <property type="entry name" value="TPR"/>
    <property type="match status" value="4"/>
</dbReference>
<sequence>MKINLKKFLAVIFAINSIFSQQQNEMNLFRLAQSFERAGEYERALKIYEELYTNNPTNRVYLEAVVRLNTQTKNYDRAIKLAQSWLSTHPDDIDMMARIGDIYFKAGKEKEAIESWDKIVKTYRNNPGIYRMVADYLIQNRLYDKAIEYLTTAQKISGSPDLYAFEIAMLYEFTMRFDKAIEEYIKLLQRTPSMIPSVKSRMSSYIDRPDVLKQILPILESSAKSSKSNIGILDLYAWVLSEAKDYHKALEVQKQLDIATNANGEVILNFAQDLFNQEIFEVAQKAYAEIIETYPKSRVLPEAKLGLLRSREEILRTKLIRIENKDTAIYSDLKKLEEDYKKFSQEYIGTKYEAEALFRLGLIKLDIYFDLDEAQRFFEEVERKFMLYLGKDAIFKLAEIFTLKGDLNSAREKYLYLLKLKNFPDTLKVKFLLAQLDYYEGNFNSALKMLEDVSKFTSSDYSNDAIELTLKIQTNRFPSEENLKKLAIAELKIKQRKFGEAIPLLEDITSTCKNCPISDDALFTLAEVYSTINKHEKAIQYVDTLLEENPESIYADDAMMEKGKIYQKLGKNDLAIETYTKLISKFPNSIFVNEARKRIRELRGEIQ</sequence>
<dbReference type="SUPFAM" id="SSF48452">
    <property type="entry name" value="TPR-like"/>
    <property type="match status" value="4"/>
</dbReference>
<dbReference type="EMBL" id="CZVW01000005">
    <property type="protein sequence ID" value="CUS99423.1"/>
    <property type="molecule type" value="Genomic_DNA"/>
</dbReference>
<dbReference type="GO" id="GO:0006383">
    <property type="term" value="P:transcription by RNA polymerase III"/>
    <property type="evidence" value="ECO:0007669"/>
    <property type="project" value="InterPro"/>
</dbReference>
<protein>
    <submittedName>
        <fullName evidence="2">Tetratricopeptide repeat-containing protein</fullName>
    </submittedName>
</protein>
<keyword evidence="1" id="KW-0802">TPR repeat</keyword>
<dbReference type="PANTHER" id="PTHR23082:SF0">
    <property type="entry name" value="GENERAL TRANSCRIPTION FACTOR 3C POLYPEPTIDE 3"/>
    <property type="match status" value="1"/>
</dbReference>
<dbReference type="Proteomes" id="UP000199197">
    <property type="component" value="Unassembled WGS sequence"/>
</dbReference>
<evidence type="ECO:0000313" key="2">
    <source>
        <dbReference type="EMBL" id="CUS99423.1"/>
    </source>
</evidence>
<dbReference type="InterPro" id="IPR011990">
    <property type="entry name" value="TPR-like_helical_dom_sf"/>
</dbReference>
<dbReference type="InterPro" id="IPR039340">
    <property type="entry name" value="Tfc4/TFIIIC-102/Sfc4"/>
</dbReference>
<dbReference type="SMART" id="SM00028">
    <property type="entry name" value="TPR"/>
    <property type="match status" value="6"/>
</dbReference>
<evidence type="ECO:0000313" key="3">
    <source>
        <dbReference type="Proteomes" id="UP000199197"/>
    </source>
</evidence>
<dbReference type="InterPro" id="IPR019734">
    <property type="entry name" value="TPR_rpt"/>
</dbReference>
<dbReference type="GO" id="GO:0000127">
    <property type="term" value="C:transcription factor TFIIIC complex"/>
    <property type="evidence" value="ECO:0007669"/>
    <property type="project" value="TreeGrafter"/>
</dbReference>
<evidence type="ECO:0000256" key="1">
    <source>
        <dbReference type="PROSITE-ProRule" id="PRU00339"/>
    </source>
</evidence>
<dbReference type="Gene3D" id="1.25.40.10">
    <property type="entry name" value="Tetratricopeptide repeat domain"/>
    <property type="match status" value="3"/>
</dbReference>
<dbReference type="Pfam" id="PF13429">
    <property type="entry name" value="TPR_15"/>
    <property type="match status" value="1"/>
</dbReference>
<feature type="repeat" description="TPR" evidence="1">
    <location>
        <begin position="519"/>
        <end position="552"/>
    </location>
</feature>
<dbReference type="RefSeq" id="WP_092348497.1">
    <property type="nucleotide sequence ID" value="NZ_CZVW01000005.1"/>
</dbReference>
<dbReference type="Pfam" id="PF13174">
    <property type="entry name" value="TPR_6"/>
    <property type="match status" value="1"/>
</dbReference>
<reference evidence="3" key="1">
    <citation type="submission" date="2015-11" db="EMBL/GenBank/DDBJ databases">
        <authorList>
            <person name="Varghese N."/>
        </authorList>
    </citation>
    <scope>NUCLEOTIDE SEQUENCE [LARGE SCALE GENOMIC DNA]</scope>
    <source>
        <strain evidence="3">JGI-23</strain>
    </source>
</reference>
<name>A0A0P1MUG5_9BACT</name>
<dbReference type="OrthoDB" id="9763354at2"/>
<accession>A0A0P1MUG5</accession>
<feature type="repeat" description="TPR" evidence="1">
    <location>
        <begin position="25"/>
        <end position="58"/>
    </location>
</feature>
<keyword evidence="3" id="KW-1185">Reference proteome</keyword>